<dbReference type="AlphaFoldDB" id="A0A220Y6N4"/>
<dbReference type="InterPro" id="IPR001647">
    <property type="entry name" value="HTH_TetR"/>
</dbReference>
<protein>
    <submittedName>
        <fullName evidence="4">TetR family transcriptional regulator</fullName>
    </submittedName>
</protein>
<accession>A0A220Y6N4</accession>
<dbReference type="InterPro" id="IPR050109">
    <property type="entry name" value="HTH-type_TetR-like_transc_reg"/>
</dbReference>
<evidence type="ECO:0000313" key="4">
    <source>
        <dbReference type="EMBL" id="ASL13285.1"/>
    </source>
</evidence>
<dbReference type="PANTHER" id="PTHR30055:SF234">
    <property type="entry name" value="HTH-TYPE TRANSCRIPTIONAL REGULATOR BETI"/>
    <property type="match status" value="1"/>
</dbReference>
<dbReference type="GO" id="GO:0003700">
    <property type="term" value="F:DNA-binding transcription factor activity"/>
    <property type="evidence" value="ECO:0007669"/>
    <property type="project" value="TreeGrafter"/>
</dbReference>
<dbReference type="EMBL" id="CP015267">
    <property type="protein sequence ID" value="ASL13285.1"/>
    <property type="molecule type" value="Genomic_DNA"/>
</dbReference>
<keyword evidence="1" id="KW-0805">Transcription regulation</keyword>
<evidence type="ECO:0000256" key="3">
    <source>
        <dbReference type="ARBA" id="ARBA00023163"/>
    </source>
</evidence>
<proteinExistence type="predicted"/>
<organism evidence="4 5">
    <name type="scientific">Mycobacterium intracellulare subsp. chimaera</name>
    <dbReference type="NCBI Taxonomy" id="222805"/>
    <lineage>
        <taxon>Bacteria</taxon>
        <taxon>Bacillati</taxon>
        <taxon>Actinomycetota</taxon>
        <taxon>Actinomycetes</taxon>
        <taxon>Mycobacteriales</taxon>
        <taxon>Mycobacteriaceae</taxon>
        <taxon>Mycobacterium</taxon>
        <taxon>Mycobacterium avium complex (MAC)</taxon>
    </lineage>
</organism>
<dbReference type="Gene3D" id="1.10.357.10">
    <property type="entry name" value="Tetracycline Repressor, domain 2"/>
    <property type="match status" value="1"/>
</dbReference>
<keyword evidence="2" id="KW-0238">DNA-binding</keyword>
<dbReference type="SUPFAM" id="SSF46689">
    <property type="entry name" value="Homeodomain-like"/>
    <property type="match status" value="1"/>
</dbReference>
<evidence type="ECO:0000313" key="5">
    <source>
        <dbReference type="Proteomes" id="UP000198286"/>
    </source>
</evidence>
<evidence type="ECO:0000256" key="2">
    <source>
        <dbReference type="ARBA" id="ARBA00023125"/>
    </source>
</evidence>
<dbReference type="PROSITE" id="PS50977">
    <property type="entry name" value="HTH_TETR_2"/>
    <property type="match status" value="1"/>
</dbReference>
<dbReference type="Pfam" id="PF00440">
    <property type="entry name" value="TetR_N"/>
    <property type="match status" value="1"/>
</dbReference>
<dbReference type="GO" id="GO:0000976">
    <property type="term" value="F:transcription cis-regulatory region binding"/>
    <property type="evidence" value="ECO:0007669"/>
    <property type="project" value="TreeGrafter"/>
</dbReference>
<dbReference type="InterPro" id="IPR040611">
    <property type="entry name" value="AlkX_C"/>
</dbReference>
<dbReference type="PRINTS" id="PR00455">
    <property type="entry name" value="HTHTETR"/>
</dbReference>
<gene>
    <name evidence="4" type="ORF">MYCOZU2_00833</name>
</gene>
<dbReference type="Proteomes" id="UP000198286">
    <property type="component" value="Chromosome"/>
</dbReference>
<dbReference type="Pfam" id="PF18556">
    <property type="entry name" value="TetR_C_35"/>
    <property type="match status" value="1"/>
</dbReference>
<evidence type="ECO:0000256" key="1">
    <source>
        <dbReference type="ARBA" id="ARBA00023015"/>
    </source>
</evidence>
<keyword evidence="3" id="KW-0804">Transcription</keyword>
<name>A0A220Y6N4_MYCIT</name>
<dbReference type="PANTHER" id="PTHR30055">
    <property type="entry name" value="HTH-TYPE TRANSCRIPTIONAL REGULATOR RUTR"/>
    <property type="match status" value="1"/>
</dbReference>
<sequence length="243" mass="26662">MVIFDSKQVWSSTARTEHLCKTHILLTMSTESVRLSFRQHMREQVLRAARDLTIEKGWHRVRMSEVAKLVGVSRPTLYKEFTDKQGLGDALVVSEGERFLNGIHAVSAQHAGDVRGGITAAVSYTLEEAEASPLLKAVLTSNRPTDKTVSETTGMLPLLPTSASLLELSSAALVTWFNEHFPGLDADDVHEVADALVRLTVSHVVLPSADASLTGERISRIALRYLGADPARPFTQRRFLSGC</sequence>
<dbReference type="InterPro" id="IPR009057">
    <property type="entry name" value="Homeodomain-like_sf"/>
</dbReference>
<reference evidence="4 5" key="1">
    <citation type="journal article" date="2017" name="Lancet Infect. Dis.">
        <title>Global outbreak of severe Mycobacterium chimaera disease after cardiac surgery: a molecular epidemiological study.</title>
        <authorList>
            <person name="van Ingen J."/>
            <person name="Kohl T."/>
            <person name="Kranzer K."/>
            <person name="Hasse B."/>
            <person name="Keller P."/>
            <person name="Szafranska A."/>
            <person name="Hillemann D."/>
            <person name="Chand M."/>
            <person name="Schreiber P."/>
            <person name="Sommerstein R."/>
            <person name="Berger C."/>
            <person name="Genoni M."/>
            <person name="Ruegg C."/>
            <person name="Troillet N."/>
            <person name="Widmer A.F."/>
            <person name="Becker S.L."/>
            <person name="Herrmann M."/>
            <person name="Eckmanns T."/>
            <person name="Haller S."/>
            <person name="Hoeller C."/>
            <person name="Debast S.B."/>
            <person name="Wolfhagen M.J."/>
            <person name="Hopman J."/>
            <person name="Kluytmans J."/>
            <person name="Langelaar M."/>
            <person name="Notermans D.W."/>
            <person name="ten Oever J."/>
            <person name="van den Barselaar P."/>
            <person name="Vonk A.B.A."/>
            <person name="Vos M.C."/>
            <person name="Ahmed N."/>
            <person name="Brown T."/>
            <person name="Crook D."/>
            <person name="Lamagni T."/>
            <person name="Phin N."/>
            <person name="Smith E.G."/>
            <person name="Zambon M."/>
            <person name="Serr A."/>
            <person name="Goetting T."/>
            <person name="Ebner W."/>
            <person name="Thuermer A."/>
            <person name="Utpatel C."/>
            <person name="Sproer C."/>
            <person name="Bunk B."/>
            <person name="Nubel U."/>
            <person name="Bloemberg G."/>
            <person name="Bottger E."/>
            <person name="Niemann S."/>
            <person name="Wagner D."/>
            <person name="Sax H."/>
        </authorList>
    </citation>
    <scope>NUCLEOTIDE SEQUENCE [LARGE SCALE GENOMIC DNA]</scope>
    <source>
        <strain evidence="4 5">ZUERICH-2</strain>
    </source>
</reference>